<feature type="compositionally biased region" description="Basic and acidic residues" evidence="1">
    <location>
        <begin position="295"/>
        <end position="311"/>
    </location>
</feature>
<comment type="caution">
    <text evidence="3">The sequence shown here is derived from an EMBL/GenBank/DDBJ whole genome shotgun (WGS) entry which is preliminary data.</text>
</comment>
<protein>
    <submittedName>
        <fullName evidence="3">Uncharacterized protein</fullName>
    </submittedName>
</protein>
<dbReference type="OrthoDB" id="40602at2759"/>
<sequence length="319" mass="34330">MRRIARASIHLSLAAGCAAFSAPQRGGRPPTLPAAPSNDERIHGVHRRQGQDDTSIIATCLTSLAILTAPLVAVVPNAHADTWGKETEAPTLFTGETTMICKKRGPLGACLETVVRTQENDNDKALKYFKDPSAEVKKRQEQAATAVPRQQGEQLGCGLVLCTAVRAEPFINIMQWTQPIYRGDKERNDDMVRAKTLMNDSGASFGPFGGQVVILNTDGKTFTLLNNPQAMRLKKAGYIEDRKFVVQPSEQVIDDALEGKNDLLDGIKGIFGSKAGEEEAEPALATTSQETASAEPDKDGEIISAESKVDDALPVSEST</sequence>
<accession>K0TD66</accession>
<dbReference type="eggNOG" id="ENOG502SPY0">
    <property type="taxonomic scope" value="Eukaryota"/>
</dbReference>
<feature type="chain" id="PRO_5003841743" evidence="2">
    <location>
        <begin position="20"/>
        <end position="319"/>
    </location>
</feature>
<gene>
    <name evidence="3" type="ORF">THAOC_01604</name>
</gene>
<keyword evidence="2" id="KW-0732">Signal</keyword>
<feature type="region of interest" description="Disordered" evidence="1">
    <location>
        <begin position="22"/>
        <end position="50"/>
    </location>
</feature>
<evidence type="ECO:0000313" key="3">
    <source>
        <dbReference type="EMBL" id="EJK76623.1"/>
    </source>
</evidence>
<name>K0TD66_THAOC</name>
<dbReference type="EMBL" id="AGNL01001930">
    <property type="protein sequence ID" value="EJK76623.1"/>
    <property type="molecule type" value="Genomic_DNA"/>
</dbReference>
<dbReference type="AlphaFoldDB" id="K0TD66"/>
<keyword evidence="4" id="KW-1185">Reference proteome</keyword>
<dbReference type="Proteomes" id="UP000266841">
    <property type="component" value="Unassembled WGS sequence"/>
</dbReference>
<evidence type="ECO:0000313" key="4">
    <source>
        <dbReference type="Proteomes" id="UP000266841"/>
    </source>
</evidence>
<organism evidence="3 4">
    <name type="scientific">Thalassiosira oceanica</name>
    <name type="common">Marine diatom</name>
    <dbReference type="NCBI Taxonomy" id="159749"/>
    <lineage>
        <taxon>Eukaryota</taxon>
        <taxon>Sar</taxon>
        <taxon>Stramenopiles</taxon>
        <taxon>Ochrophyta</taxon>
        <taxon>Bacillariophyta</taxon>
        <taxon>Coscinodiscophyceae</taxon>
        <taxon>Thalassiosirophycidae</taxon>
        <taxon>Thalassiosirales</taxon>
        <taxon>Thalassiosiraceae</taxon>
        <taxon>Thalassiosira</taxon>
    </lineage>
</organism>
<reference evidence="3 4" key="1">
    <citation type="journal article" date="2012" name="Genome Biol.">
        <title>Genome and low-iron response of an oceanic diatom adapted to chronic iron limitation.</title>
        <authorList>
            <person name="Lommer M."/>
            <person name="Specht M."/>
            <person name="Roy A.S."/>
            <person name="Kraemer L."/>
            <person name="Andreson R."/>
            <person name="Gutowska M.A."/>
            <person name="Wolf J."/>
            <person name="Bergner S.V."/>
            <person name="Schilhabel M.B."/>
            <person name="Klostermeier U.C."/>
            <person name="Beiko R.G."/>
            <person name="Rosenstiel P."/>
            <person name="Hippler M."/>
            <person name="Laroche J."/>
        </authorList>
    </citation>
    <scope>NUCLEOTIDE SEQUENCE [LARGE SCALE GENOMIC DNA]</scope>
    <source>
        <strain evidence="3 4">CCMP1005</strain>
    </source>
</reference>
<evidence type="ECO:0000256" key="1">
    <source>
        <dbReference type="SAM" id="MobiDB-lite"/>
    </source>
</evidence>
<dbReference type="PROSITE" id="PS51257">
    <property type="entry name" value="PROKAR_LIPOPROTEIN"/>
    <property type="match status" value="1"/>
</dbReference>
<feature type="region of interest" description="Disordered" evidence="1">
    <location>
        <begin position="275"/>
        <end position="319"/>
    </location>
</feature>
<evidence type="ECO:0000256" key="2">
    <source>
        <dbReference type="SAM" id="SignalP"/>
    </source>
</evidence>
<feature type="signal peptide" evidence="2">
    <location>
        <begin position="1"/>
        <end position="19"/>
    </location>
</feature>
<proteinExistence type="predicted"/>